<dbReference type="Pfam" id="PF04879">
    <property type="entry name" value="Molybdop_Fe4S4"/>
    <property type="match status" value="1"/>
</dbReference>
<comment type="similarity">
    <text evidence="1">Belongs to the prokaryotic molybdopterin-containing oxidoreductase family.</text>
</comment>
<dbReference type="SUPFAM" id="SSF50692">
    <property type="entry name" value="ADC-like"/>
    <property type="match status" value="1"/>
</dbReference>
<evidence type="ECO:0000256" key="3">
    <source>
        <dbReference type="ARBA" id="ARBA00022505"/>
    </source>
</evidence>
<evidence type="ECO:0000256" key="6">
    <source>
        <dbReference type="ARBA" id="ARBA00023002"/>
    </source>
</evidence>
<name>M1WNA2_PSEP2</name>
<dbReference type="Gene3D" id="3.30.200.210">
    <property type="match status" value="1"/>
</dbReference>
<evidence type="ECO:0000256" key="2">
    <source>
        <dbReference type="ARBA" id="ARBA00022485"/>
    </source>
</evidence>
<dbReference type="Gene3D" id="2.40.40.20">
    <property type="match status" value="1"/>
</dbReference>
<evidence type="ECO:0000256" key="8">
    <source>
        <dbReference type="ARBA" id="ARBA00023014"/>
    </source>
</evidence>
<reference evidence="10 11" key="1">
    <citation type="journal article" date="2013" name="PLoS ONE">
        <title>The first genomic and proteomic characterization of a deep-sea sulfate reducer: insights into the piezophilic lifestyle of Desulfovibrio piezophilus.</title>
        <authorList>
            <person name="Pradel N."/>
            <person name="Ji B."/>
            <person name="Gimenez G."/>
            <person name="Talla E."/>
            <person name="Lenoble P."/>
            <person name="Garel M."/>
            <person name="Tamburini C."/>
            <person name="Fourquet P."/>
            <person name="Lebrun R."/>
            <person name="Bertin P."/>
            <person name="Denis Y."/>
            <person name="Pophillat M."/>
            <person name="Barbe V."/>
            <person name="Ollivier B."/>
            <person name="Dolla A."/>
        </authorList>
    </citation>
    <scope>NUCLEOTIDE SEQUENCE [LARGE SCALE GENOMIC DNA]</scope>
    <source>
        <strain evidence="11">DSM 10523 / SB164P1</strain>
    </source>
</reference>
<dbReference type="GO" id="GO:0043546">
    <property type="term" value="F:molybdopterin cofactor binding"/>
    <property type="evidence" value="ECO:0007669"/>
    <property type="project" value="InterPro"/>
</dbReference>
<dbReference type="InterPro" id="IPR006311">
    <property type="entry name" value="TAT_signal"/>
</dbReference>
<evidence type="ECO:0000256" key="4">
    <source>
        <dbReference type="ARBA" id="ARBA00022723"/>
    </source>
</evidence>
<evidence type="ECO:0000313" key="10">
    <source>
        <dbReference type="EMBL" id="CCH50250.1"/>
    </source>
</evidence>
<feature type="domain" description="4Fe-4S Mo/W bis-MGD-type" evidence="9">
    <location>
        <begin position="47"/>
        <end position="121"/>
    </location>
</feature>
<protein>
    <submittedName>
        <fullName evidence="10">Molybdopterin oxidoreductase</fullName>
    </submittedName>
</protein>
<gene>
    <name evidence="10" type="ordered locus">BN4_20188</name>
</gene>
<keyword evidence="6" id="KW-0560">Oxidoreductase</keyword>
<reference evidence="11" key="2">
    <citation type="journal article" date="2013" name="Stand. Genomic Sci.">
        <title>Complete genome sequence of Desulfocapsa sulfexigens, a marine deltaproteobacterium specialized in disproportionating inorganic sulfur compounds.</title>
        <authorList>
            <person name="Finster K.W."/>
            <person name="Kjeldsen K.U."/>
            <person name="Kube M."/>
            <person name="Reinhardt R."/>
            <person name="Mussmann M."/>
            <person name="Amann R."/>
            <person name="Schreiber L."/>
        </authorList>
    </citation>
    <scope>NUCLEOTIDE SEQUENCE [LARGE SCALE GENOMIC DNA]</scope>
    <source>
        <strain evidence="11">DSM 10523 / SB164P1</strain>
    </source>
</reference>
<dbReference type="SMART" id="SM00926">
    <property type="entry name" value="Molybdop_Fe4S4"/>
    <property type="match status" value="1"/>
</dbReference>
<evidence type="ECO:0000256" key="7">
    <source>
        <dbReference type="ARBA" id="ARBA00023004"/>
    </source>
</evidence>
<dbReference type="InterPro" id="IPR006656">
    <property type="entry name" value="Mopterin_OxRdtase"/>
</dbReference>
<dbReference type="InterPro" id="IPR006963">
    <property type="entry name" value="Mopterin_OxRdtase_4Fe-4S_dom"/>
</dbReference>
<keyword evidence="5" id="KW-0732">Signal</keyword>
<evidence type="ECO:0000256" key="5">
    <source>
        <dbReference type="ARBA" id="ARBA00022729"/>
    </source>
</evidence>
<keyword evidence="2" id="KW-0004">4Fe-4S</keyword>
<keyword evidence="4" id="KW-0479">Metal-binding</keyword>
<dbReference type="Gene3D" id="3.40.228.10">
    <property type="entry name" value="Dimethylsulfoxide Reductase, domain 2"/>
    <property type="match status" value="1"/>
</dbReference>
<organism evidence="10 11">
    <name type="scientific">Pseudodesulfovibrio piezophilus (strain DSM 21447 / JCM 15486 / C1TLV30)</name>
    <name type="common">Desulfovibrio piezophilus</name>
    <dbReference type="NCBI Taxonomy" id="1322246"/>
    <lineage>
        <taxon>Bacteria</taxon>
        <taxon>Pseudomonadati</taxon>
        <taxon>Thermodesulfobacteriota</taxon>
        <taxon>Desulfovibrionia</taxon>
        <taxon>Desulfovibrionales</taxon>
        <taxon>Desulfovibrionaceae</taxon>
    </lineage>
</organism>
<accession>M1WNA2</accession>
<dbReference type="PANTHER" id="PTHR43742:SF9">
    <property type="entry name" value="TETRATHIONATE REDUCTASE SUBUNIT A"/>
    <property type="match status" value="1"/>
</dbReference>
<keyword evidence="7" id="KW-0408">Iron</keyword>
<sequence length="1008" mass="109354">MKKKNTKSDHINRRSFLTDIVGGGVAHAAGVPTSGHGQAGAMTDNDVTVVPSVCLACNARCGVLGAVREGSMVNISGNPYHPYNMQFNELPYETPAKESLDVECPLCSKGLDSINHTYSPYRLVKPLKRSGPRGSGQFEPIEWETLVAEIADGGRLFAHLGEDRDIEGLGALDSDDPINANDPSLGPKRNALTFITGRLQKGRGDFIDRFVKKSMGSLNRIGHTDICGLGFRMGNWAMTEKKGVELKADPRTADYILVFGANIYGALQPGVNTYGAIVAKRQADGELSFSVADPRATMASAHASVWLPVKPGHDGALAMGIARWIVDNERYNKDFLTAPNLKVARDRGFAAYSNACHLVITQAGHPREGKFLRLKDVDPSRGGKTGEELMVFPASGTGEAVRAERASSAALSGTGKVTDYFGVTTQVTTAFSLFMASLDEYSLGEYADFAGVPVEKIVSVAKDFTSHGTRVGVTQYHGAGNYVDGSYAAYAIAILPLLVGSVDMRGGYMKSGGGLGSPSKGLYNIAHFEGEHKPSGARISREKSHYEKTTEFREKKAETGSGYPSKRPWFPFSKGGLSCEALSGIDQQYPYQCKVLFTYLFNGVYSIPGGYRFKETLKDTEKLPLFVSIDTAVNETNIYADYIVPDLCYPEGHYGWQNPHAPSSRFTGLRIPIIEPLVGATDDGRPFCTETLLIDLAERLGLPGFGKHAIPGADGRKYPLKKGEDFYLRAYANIVHNAKVPMASAEDIERVNSGFPVARHKDVLTADQWNQLCYALVRGGVFQPYEQSFDKECFKHGYGRYALYNEDLAATVNTMTGKRFSGIPAFVRPSFSDGRLMDNIDTAYPYTVITYKMSEHTQSRSLWNSFGMQLAPTNYVEMNADDAKQAGLEEGETVRLISPSNTDGITGEIHVTKLIRPGCVGVSFHFGHTQFGGSALAITGAETAFLGGSQVASDTGLYANPAFLRGLNFNDVGRLDENLANTPMVDSLGGFPDFSSTKVRIVKENAKA</sequence>
<dbReference type="PANTHER" id="PTHR43742">
    <property type="entry name" value="TRIMETHYLAMINE-N-OXIDE REDUCTASE"/>
    <property type="match status" value="1"/>
</dbReference>
<dbReference type="GO" id="GO:0051539">
    <property type="term" value="F:4 iron, 4 sulfur cluster binding"/>
    <property type="evidence" value="ECO:0007669"/>
    <property type="project" value="UniProtKB-KW"/>
</dbReference>
<dbReference type="GO" id="GO:0046872">
    <property type="term" value="F:metal ion binding"/>
    <property type="evidence" value="ECO:0007669"/>
    <property type="project" value="UniProtKB-KW"/>
</dbReference>
<dbReference type="EMBL" id="FO203427">
    <property type="protein sequence ID" value="CCH50250.1"/>
    <property type="molecule type" value="Genomic_DNA"/>
</dbReference>
<dbReference type="GO" id="GO:0016491">
    <property type="term" value="F:oxidoreductase activity"/>
    <property type="evidence" value="ECO:0007669"/>
    <property type="project" value="UniProtKB-KW"/>
</dbReference>
<dbReference type="Pfam" id="PF01568">
    <property type="entry name" value="Molydop_binding"/>
    <property type="match status" value="1"/>
</dbReference>
<dbReference type="RefSeq" id="WP_015416292.1">
    <property type="nucleotide sequence ID" value="NC_020409.1"/>
</dbReference>
<dbReference type="Pfam" id="PF00384">
    <property type="entry name" value="Molybdopterin"/>
    <property type="match status" value="1"/>
</dbReference>
<dbReference type="HOGENOM" id="CLU_008235_0_0_7"/>
<dbReference type="InterPro" id="IPR050612">
    <property type="entry name" value="Prok_Mopterin_Oxidored"/>
</dbReference>
<proteinExistence type="inferred from homology"/>
<keyword evidence="8" id="KW-0411">Iron-sulfur</keyword>
<dbReference type="PROSITE" id="PS51318">
    <property type="entry name" value="TAT"/>
    <property type="match status" value="1"/>
</dbReference>
<dbReference type="STRING" id="1322246.BN4_20188"/>
<dbReference type="AlphaFoldDB" id="M1WNA2"/>
<evidence type="ECO:0000256" key="1">
    <source>
        <dbReference type="ARBA" id="ARBA00010312"/>
    </source>
</evidence>
<keyword evidence="11" id="KW-1185">Reference proteome</keyword>
<dbReference type="KEGG" id="dpi:BN4_20188"/>
<dbReference type="BioCyc" id="DPIE1322246:BN4_RS15170-MONOMER"/>
<evidence type="ECO:0000313" key="11">
    <source>
        <dbReference type="Proteomes" id="UP000011724"/>
    </source>
</evidence>
<dbReference type="Proteomes" id="UP000011724">
    <property type="component" value="Chromosome"/>
</dbReference>
<evidence type="ECO:0000259" key="9">
    <source>
        <dbReference type="PROSITE" id="PS51669"/>
    </source>
</evidence>
<keyword evidence="3" id="KW-0500">Molybdenum</keyword>
<dbReference type="SUPFAM" id="SSF53706">
    <property type="entry name" value="Formate dehydrogenase/DMSO reductase, domains 1-3"/>
    <property type="match status" value="1"/>
</dbReference>
<dbReference type="PROSITE" id="PS51669">
    <property type="entry name" value="4FE4S_MOW_BIS_MGD"/>
    <property type="match status" value="1"/>
</dbReference>
<dbReference type="OrthoDB" id="9810782at2"/>
<dbReference type="PATRIC" id="fig|879567.3.peg.3257"/>
<dbReference type="InterPro" id="IPR006657">
    <property type="entry name" value="MoPterin_dinucl-bd_dom"/>
</dbReference>
<dbReference type="eggNOG" id="COG0243">
    <property type="taxonomic scope" value="Bacteria"/>
</dbReference>
<dbReference type="InterPro" id="IPR009010">
    <property type="entry name" value="Asp_de-COase-like_dom_sf"/>
</dbReference>
<dbReference type="Gene3D" id="3.40.50.740">
    <property type="match status" value="1"/>
</dbReference>